<proteinExistence type="predicted"/>
<dbReference type="InterPro" id="IPR029063">
    <property type="entry name" value="SAM-dependent_MTases_sf"/>
</dbReference>
<evidence type="ECO:0000256" key="3">
    <source>
        <dbReference type="ARBA" id="ARBA00022691"/>
    </source>
</evidence>
<evidence type="ECO:0000313" key="5">
    <source>
        <dbReference type="Proteomes" id="UP000577362"/>
    </source>
</evidence>
<dbReference type="Pfam" id="PF13489">
    <property type="entry name" value="Methyltransf_23"/>
    <property type="match status" value="1"/>
</dbReference>
<protein>
    <submittedName>
        <fullName evidence="4">SAM-dependent methyltransferase</fullName>
    </submittedName>
</protein>
<evidence type="ECO:0000256" key="2">
    <source>
        <dbReference type="ARBA" id="ARBA00022679"/>
    </source>
</evidence>
<dbReference type="CDD" id="cd02440">
    <property type="entry name" value="AdoMet_MTases"/>
    <property type="match status" value="1"/>
</dbReference>
<dbReference type="Gene3D" id="3.40.50.150">
    <property type="entry name" value="Vaccinia Virus protein VP39"/>
    <property type="match status" value="1"/>
</dbReference>
<sequence length="206" mass="22126">MPADDRGRPRGTDGYGENAEVLVARYESLSFLDNHADILHLLPAAPARVVDIGAGSGRDAAGFARLGHEVVAVEPTAEMRSRGEELHRDVAITWLDDCLPDLAGLRPMGPFDVVAMTAVWMHLDAAEREAAMAVIGNLVAPGGLLVLSLRHGPVPPGRHMFAVTGDETVALAARHGFEQVFRAQVPSKLSQPGVSWTKLAFRKRRG</sequence>
<comment type="caution">
    <text evidence="4">The sequence shown here is derived from an EMBL/GenBank/DDBJ whole genome shotgun (WGS) entry which is preliminary data.</text>
</comment>
<organism evidence="4 5">
    <name type="scientific">Chelatococcus caeni</name>
    <dbReference type="NCBI Taxonomy" id="1348468"/>
    <lineage>
        <taxon>Bacteria</taxon>
        <taxon>Pseudomonadati</taxon>
        <taxon>Pseudomonadota</taxon>
        <taxon>Alphaproteobacteria</taxon>
        <taxon>Hyphomicrobiales</taxon>
        <taxon>Chelatococcaceae</taxon>
        <taxon>Chelatococcus</taxon>
    </lineage>
</organism>
<dbReference type="EMBL" id="JACIEN010000006">
    <property type="protein sequence ID" value="MBB4019199.1"/>
    <property type="molecule type" value="Genomic_DNA"/>
</dbReference>
<dbReference type="GO" id="GO:0032259">
    <property type="term" value="P:methylation"/>
    <property type="evidence" value="ECO:0007669"/>
    <property type="project" value="UniProtKB-KW"/>
</dbReference>
<keyword evidence="2 4" id="KW-0808">Transferase</keyword>
<accession>A0A840C703</accession>
<keyword evidence="3" id="KW-0949">S-adenosyl-L-methionine</keyword>
<reference evidence="4 5" key="1">
    <citation type="submission" date="2020-08" db="EMBL/GenBank/DDBJ databases">
        <title>Genomic Encyclopedia of Type Strains, Phase IV (KMG-IV): sequencing the most valuable type-strain genomes for metagenomic binning, comparative biology and taxonomic classification.</title>
        <authorList>
            <person name="Goeker M."/>
        </authorList>
    </citation>
    <scope>NUCLEOTIDE SEQUENCE [LARGE SCALE GENOMIC DNA]</scope>
    <source>
        <strain evidence="4 5">DSM 103737</strain>
    </source>
</reference>
<dbReference type="GO" id="GO:0008168">
    <property type="term" value="F:methyltransferase activity"/>
    <property type="evidence" value="ECO:0007669"/>
    <property type="project" value="UniProtKB-KW"/>
</dbReference>
<evidence type="ECO:0000256" key="1">
    <source>
        <dbReference type="ARBA" id="ARBA00022603"/>
    </source>
</evidence>
<gene>
    <name evidence="4" type="ORF">GGR16_004246</name>
</gene>
<dbReference type="PANTHER" id="PTHR43464">
    <property type="entry name" value="METHYLTRANSFERASE"/>
    <property type="match status" value="1"/>
</dbReference>
<keyword evidence="1 4" id="KW-0489">Methyltransferase</keyword>
<evidence type="ECO:0000313" key="4">
    <source>
        <dbReference type="EMBL" id="MBB4019199.1"/>
    </source>
</evidence>
<dbReference type="AlphaFoldDB" id="A0A840C703"/>
<dbReference type="RefSeq" id="WP_183317945.1">
    <property type="nucleotide sequence ID" value="NZ_JACIEN010000006.1"/>
</dbReference>
<dbReference type="SUPFAM" id="SSF53335">
    <property type="entry name" value="S-adenosyl-L-methionine-dependent methyltransferases"/>
    <property type="match status" value="1"/>
</dbReference>
<dbReference type="Proteomes" id="UP000577362">
    <property type="component" value="Unassembled WGS sequence"/>
</dbReference>
<dbReference type="PANTHER" id="PTHR43464:SF19">
    <property type="entry name" value="UBIQUINONE BIOSYNTHESIS O-METHYLTRANSFERASE, MITOCHONDRIAL"/>
    <property type="match status" value="1"/>
</dbReference>
<name>A0A840C703_9HYPH</name>
<keyword evidence="5" id="KW-1185">Reference proteome</keyword>